<dbReference type="Proteomes" id="UP001163823">
    <property type="component" value="Chromosome 6"/>
</dbReference>
<organism evidence="9 10">
    <name type="scientific">Quillaja saponaria</name>
    <name type="common">Soap bark tree</name>
    <dbReference type="NCBI Taxonomy" id="32244"/>
    <lineage>
        <taxon>Eukaryota</taxon>
        <taxon>Viridiplantae</taxon>
        <taxon>Streptophyta</taxon>
        <taxon>Embryophyta</taxon>
        <taxon>Tracheophyta</taxon>
        <taxon>Spermatophyta</taxon>
        <taxon>Magnoliopsida</taxon>
        <taxon>eudicotyledons</taxon>
        <taxon>Gunneridae</taxon>
        <taxon>Pentapetalae</taxon>
        <taxon>rosids</taxon>
        <taxon>fabids</taxon>
        <taxon>Fabales</taxon>
        <taxon>Quillajaceae</taxon>
        <taxon>Quillaja</taxon>
    </lineage>
</organism>
<gene>
    <name evidence="9" type="ORF">O6P43_014294</name>
</gene>
<dbReference type="PROSITE" id="PS51775">
    <property type="entry name" value="GTD_BINDING"/>
    <property type="match status" value="1"/>
</dbReference>
<feature type="coiled-coil region" evidence="5">
    <location>
        <begin position="730"/>
        <end position="757"/>
    </location>
</feature>
<evidence type="ECO:0000256" key="7">
    <source>
        <dbReference type="SAM" id="Phobius"/>
    </source>
</evidence>
<dbReference type="KEGG" id="qsa:O6P43_014294"/>
<dbReference type="AlphaFoldDB" id="A0AAD7PRK4"/>
<keyword evidence="4 7" id="KW-0472">Membrane</keyword>
<feature type="transmembrane region" description="Helical" evidence="7">
    <location>
        <begin position="20"/>
        <end position="44"/>
    </location>
</feature>
<reference evidence="9" key="1">
    <citation type="journal article" date="2023" name="Science">
        <title>Elucidation of the pathway for biosynthesis of saponin adjuvants from the soapbark tree.</title>
        <authorList>
            <person name="Reed J."/>
            <person name="Orme A."/>
            <person name="El-Demerdash A."/>
            <person name="Owen C."/>
            <person name="Martin L.B.B."/>
            <person name="Misra R.C."/>
            <person name="Kikuchi S."/>
            <person name="Rejzek M."/>
            <person name="Martin A.C."/>
            <person name="Harkess A."/>
            <person name="Leebens-Mack J."/>
            <person name="Louveau T."/>
            <person name="Stephenson M.J."/>
            <person name="Osbourn A."/>
        </authorList>
    </citation>
    <scope>NUCLEOTIDE SEQUENCE</scope>
    <source>
        <strain evidence="9">S10</strain>
    </source>
</reference>
<feature type="domain" description="GTD-binding" evidence="8">
    <location>
        <begin position="575"/>
        <end position="673"/>
    </location>
</feature>
<accession>A0AAD7PRK4</accession>
<evidence type="ECO:0000313" key="9">
    <source>
        <dbReference type="EMBL" id="KAJ7964484.1"/>
    </source>
</evidence>
<keyword evidence="5" id="KW-0175">Coiled coil</keyword>
<evidence type="ECO:0000259" key="8">
    <source>
        <dbReference type="PROSITE" id="PS51775"/>
    </source>
</evidence>
<dbReference type="InterPro" id="IPR007656">
    <property type="entry name" value="GTD-bd"/>
</dbReference>
<feature type="region of interest" description="Disordered" evidence="6">
    <location>
        <begin position="447"/>
        <end position="473"/>
    </location>
</feature>
<evidence type="ECO:0000256" key="5">
    <source>
        <dbReference type="SAM" id="Coils"/>
    </source>
</evidence>
<name>A0AAD7PRK4_QUISA</name>
<dbReference type="PANTHER" id="PTHR31448">
    <property type="entry name" value="MYOSIN-BINDING PROTEIN 2"/>
    <property type="match status" value="1"/>
</dbReference>
<dbReference type="GO" id="GO:0016020">
    <property type="term" value="C:membrane"/>
    <property type="evidence" value="ECO:0007669"/>
    <property type="project" value="UniProtKB-SubCell"/>
</dbReference>
<protein>
    <submittedName>
        <fullName evidence="9">Myosin-binding protein 3</fullName>
    </submittedName>
</protein>
<keyword evidence="10" id="KW-1185">Reference proteome</keyword>
<evidence type="ECO:0000256" key="2">
    <source>
        <dbReference type="ARBA" id="ARBA00022692"/>
    </source>
</evidence>
<keyword evidence="3 7" id="KW-1133">Transmembrane helix</keyword>
<evidence type="ECO:0000313" key="10">
    <source>
        <dbReference type="Proteomes" id="UP001163823"/>
    </source>
</evidence>
<dbReference type="GO" id="GO:0080115">
    <property type="term" value="F:myosin XI tail binding"/>
    <property type="evidence" value="ECO:0007669"/>
    <property type="project" value="UniProtKB-ARBA"/>
</dbReference>
<comment type="caution">
    <text evidence="9">The sequence shown here is derived from an EMBL/GenBank/DDBJ whole genome shotgun (WGS) entry which is preliminary data.</text>
</comment>
<dbReference type="InterPro" id="IPR039306">
    <property type="entry name" value="MYOB"/>
</dbReference>
<proteinExistence type="predicted"/>
<comment type="subcellular location">
    <subcellularLocation>
        <location evidence="1">Membrane</location>
        <topology evidence="1">Single-pass membrane protein</topology>
    </subcellularLocation>
</comment>
<feature type="coiled-coil region" evidence="5">
    <location>
        <begin position="577"/>
        <end position="682"/>
    </location>
</feature>
<evidence type="ECO:0000256" key="3">
    <source>
        <dbReference type="ARBA" id="ARBA00022989"/>
    </source>
</evidence>
<dbReference type="Pfam" id="PF04576">
    <property type="entry name" value="Zein-binding"/>
    <property type="match status" value="1"/>
</dbReference>
<sequence length="927" mass="104805">MAANKFATMLSRNTHRIFVILVYAVLEWVLIMLLLLNSLFSYIITKFAKFFGLAPPCPWCSRVDRILEPGKSTNSYRDLACETHAAEISKLGYCSNHRKLAETQSMCEDCLASRPNHIDDTIGMTHKIALLSWVSENRLENGEKIMRCSCCNESLSRKLYPSYLLLKPSWGDVNYTQKAHLIVEAIEDKKNEGDHIEHEHHDDEGVADEHQIFSDIESFISREVAEDHSSSISNLHYDEKEDRVEKEGGVVIEEEDPCGINNFVCQSSDTTTVQDCFEEDKSLEVMILHSPNYISCDTNRLIPVELIDSSTTANLKSCNLESQSETGTQLCVFLVEAAGNAEKTSIEELDLEMNTARVESASVLNFKEGEENLVFEVCGQFVATQRARTFSNDGIHVEVVTKELDDITPATQPQAQELGSSTSDDDDEIPNAFDEFMVQNNISDQPQAQELDSSFPCVQEDQSSTSDDDTETPNAFDEFMAQNNLFTPGTTHIENSSMLEETNLVEKKQEGISHQLINSAEAYGVEEDKLPETPTSLDGFHYLHKKLMLLEKRESAEESLDGSVVSEVEGGDPLLTIERLKATLKAERKALSALYQELEEERSASAIATNQTMAMITRLQEEKAAMQMEALQYQRMMEEQSEYDQEALQLLNELMVKREKEKQEVEKELELYRNKVLDYESKEIEALRRMRDGRMKIMASSVHQEEVYNNGTAETVSNIEEMALDCVKHISALDESLAEYEEERLSVLDQLKALEEKLITLGAGEELLEDVNMIQDSSAYSAKDLDENHDFSSPEENGFSYDNHCPTRKTMGSLAKRLLPILDAADNETQESIILEGHVNYESFEMQNSSVSNHELDSKKLAIEEEVDHVYERLQALETDSDFLKNCMNSINKGDKGMDLLQEILQHLRDLKTVELRAKNTGDYPMG</sequence>
<keyword evidence="2 7" id="KW-0812">Transmembrane</keyword>
<evidence type="ECO:0000256" key="6">
    <source>
        <dbReference type="SAM" id="MobiDB-lite"/>
    </source>
</evidence>
<evidence type="ECO:0000256" key="1">
    <source>
        <dbReference type="ARBA" id="ARBA00004167"/>
    </source>
</evidence>
<dbReference type="PANTHER" id="PTHR31448:SF34">
    <property type="entry name" value="MYOSIN-BINDING PROTEIN 3"/>
    <property type="match status" value="1"/>
</dbReference>
<dbReference type="EMBL" id="JARAOO010000006">
    <property type="protein sequence ID" value="KAJ7964484.1"/>
    <property type="molecule type" value="Genomic_DNA"/>
</dbReference>
<evidence type="ECO:0000256" key="4">
    <source>
        <dbReference type="ARBA" id="ARBA00023136"/>
    </source>
</evidence>